<evidence type="ECO:0000313" key="9">
    <source>
        <dbReference type="Proteomes" id="UP000199496"/>
    </source>
</evidence>
<evidence type="ECO:0000256" key="3">
    <source>
        <dbReference type="ARBA" id="ARBA00022692"/>
    </source>
</evidence>
<reference evidence="8 9" key="1">
    <citation type="submission" date="2016-10" db="EMBL/GenBank/DDBJ databases">
        <authorList>
            <person name="de Groot N.N."/>
        </authorList>
    </citation>
    <scope>NUCLEOTIDE SEQUENCE [LARGE SCALE GENOMIC DNA]</scope>
    <source>
        <strain evidence="8 9">B7-7</strain>
    </source>
</reference>
<evidence type="ECO:0000259" key="7">
    <source>
        <dbReference type="Pfam" id="PF01292"/>
    </source>
</evidence>
<feature type="transmembrane region" description="Helical" evidence="6">
    <location>
        <begin position="44"/>
        <end position="64"/>
    </location>
</feature>
<keyword evidence="2" id="KW-1003">Cell membrane</keyword>
<protein>
    <submittedName>
        <fullName evidence="8">Cytochrome b</fullName>
    </submittedName>
</protein>
<dbReference type="InterPro" id="IPR016174">
    <property type="entry name" value="Di-haem_cyt_TM"/>
</dbReference>
<keyword evidence="5 6" id="KW-0472">Membrane</keyword>
<dbReference type="EMBL" id="FOFO01000004">
    <property type="protein sequence ID" value="SEP73145.1"/>
    <property type="molecule type" value="Genomic_DNA"/>
</dbReference>
<feature type="transmembrane region" description="Helical" evidence="6">
    <location>
        <begin position="206"/>
        <end position="227"/>
    </location>
</feature>
<proteinExistence type="predicted"/>
<accession>A0A1H9A946</accession>
<evidence type="ECO:0000313" key="8">
    <source>
        <dbReference type="EMBL" id="SEP73145.1"/>
    </source>
</evidence>
<dbReference type="InterPro" id="IPR011577">
    <property type="entry name" value="Cyt_b561_bac/Ni-Hgenase"/>
</dbReference>
<feature type="transmembrane region" description="Helical" evidence="6">
    <location>
        <begin position="108"/>
        <end position="127"/>
    </location>
</feature>
<feature type="domain" description="Cytochrome b561 bacterial/Ni-hydrogenase" evidence="7">
    <location>
        <begin position="16"/>
        <end position="189"/>
    </location>
</feature>
<dbReference type="Pfam" id="PF01292">
    <property type="entry name" value="Ni_hydr_CYTB"/>
    <property type="match status" value="1"/>
</dbReference>
<dbReference type="SUPFAM" id="SSF81342">
    <property type="entry name" value="Transmembrane di-heme cytochromes"/>
    <property type="match status" value="1"/>
</dbReference>
<evidence type="ECO:0000256" key="6">
    <source>
        <dbReference type="SAM" id="Phobius"/>
    </source>
</evidence>
<dbReference type="GO" id="GO:0009055">
    <property type="term" value="F:electron transfer activity"/>
    <property type="evidence" value="ECO:0007669"/>
    <property type="project" value="InterPro"/>
</dbReference>
<evidence type="ECO:0000256" key="5">
    <source>
        <dbReference type="ARBA" id="ARBA00023136"/>
    </source>
</evidence>
<dbReference type="InterPro" id="IPR051542">
    <property type="entry name" value="Hydrogenase_cytochrome"/>
</dbReference>
<dbReference type="GO" id="GO:0005886">
    <property type="term" value="C:plasma membrane"/>
    <property type="evidence" value="ECO:0007669"/>
    <property type="project" value="UniProtKB-SubCell"/>
</dbReference>
<dbReference type="AlphaFoldDB" id="A0A1H9A946"/>
<feature type="transmembrane region" description="Helical" evidence="6">
    <location>
        <begin position="21"/>
        <end position="38"/>
    </location>
</feature>
<evidence type="ECO:0000256" key="1">
    <source>
        <dbReference type="ARBA" id="ARBA00004651"/>
    </source>
</evidence>
<dbReference type="PANTHER" id="PTHR30485">
    <property type="entry name" value="NI/FE-HYDROGENASE 1 B-TYPE CYTOCHROME SUBUNIT"/>
    <property type="match status" value="1"/>
</dbReference>
<organism evidence="8 9">
    <name type="scientific">Ectothiorhodospira magna</name>
    <dbReference type="NCBI Taxonomy" id="867345"/>
    <lineage>
        <taxon>Bacteria</taxon>
        <taxon>Pseudomonadati</taxon>
        <taxon>Pseudomonadota</taxon>
        <taxon>Gammaproteobacteria</taxon>
        <taxon>Chromatiales</taxon>
        <taxon>Ectothiorhodospiraceae</taxon>
        <taxon>Ectothiorhodospira</taxon>
    </lineage>
</organism>
<keyword evidence="3 6" id="KW-0812">Transmembrane</keyword>
<dbReference type="STRING" id="867345.SAMN05421693_104105"/>
<keyword evidence="4 6" id="KW-1133">Transmembrane helix</keyword>
<comment type="subcellular location">
    <subcellularLocation>
        <location evidence="1">Cell membrane</location>
        <topology evidence="1">Multi-pass membrane protein</topology>
    </subcellularLocation>
</comment>
<evidence type="ECO:0000256" key="2">
    <source>
        <dbReference type="ARBA" id="ARBA00022475"/>
    </source>
</evidence>
<dbReference type="GO" id="GO:0022904">
    <property type="term" value="P:respiratory electron transport chain"/>
    <property type="evidence" value="ECO:0007669"/>
    <property type="project" value="InterPro"/>
</dbReference>
<evidence type="ECO:0000256" key="4">
    <source>
        <dbReference type="ARBA" id="ARBA00022989"/>
    </source>
</evidence>
<dbReference type="Gene3D" id="1.20.950.20">
    <property type="entry name" value="Transmembrane di-heme cytochromes, Chain C"/>
    <property type="match status" value="1"/>
</dbReference>
<gene>
    <name evidence="8" type="ORF">SAMN05421693_104105</name>
</gene>
<sequence>MDTGYARHYGKIIRIWDLPTRLFHGALIILLVGLWYTSRDVMTLHWHMWLGYGLIALLLFRILWGVMGTQSARFSDFIAGPVTVFQYFKGLFSGDSHRHPGHNPMGGWAVMIMLGLLLFQSFTGLFANDQIFNRGPFARMVSSSTSDWLTGLHKFTFDLILVMVGIHITAVLLYWLLKRDNLILPMITGRKRVTWYGAEDVKFANLWWAVLLLAVCSALVWAGITYIP</sequence>
<dbReference type="GO" id="GO:0020037">
    <property type="term" value="F:heme binding"/>
    <property type="evidence" value="ECO:0007669"/>
    <property type="project" value="TreeGrafter"/>
</dbReference>
<keyword evidence="9" id="KW-1185">Reference proteome</keyword>
<dbReference type="OrthoDB" id="196472at2"/>
<name>A0A1H9A946_9GAMM</name>
<dbReference type="RefSeq" id="WP_090203846.1">
    <property type="nucleotide sequence ID" value="NZ_FOFO01000004.1"/>
</dbReference>
<dbReference type="Proteomes" id="UP000199496">
    <property type="component" value="Unassembled WGS sequence"/>
</dbReference>
<feature type="transmembrane region" description="Helical" evidence="6">
    <location>
        <begin position="155"/>
        <end position="177"/>
    </location>
</feature>
<dbReference type="PANTHER" id="PTHR30485:SF2">
    <property type="entry name" value="BLL0597 PROTEIN"/>
    <property type="match status" value="1"/>
</dbReference>